<name>A0A1H5UJR6_9FLAO</name>
<dbReference type="AlphaFoldDB" id="A0A1H5UJR6"/>
<proteinExistence type="predicted"/>
<keyword evidence="2" id="KW-1185">Reference proteome</keyword>
<evidence type="ECO:0000313" key="2">
    <source>
        <dbReference type="Proteomes" id="UP000236738"/>
    </source>
</evidence>
<reference evidence="2" key="1">
    <citation type="submission" date="2016-10" db="EMBL/GenBank/DDBJ databases">
        <authorList>
            <person name="Varghese N."/>
            <person name="Submissions S."/>
        </authorList>
    </citation>
    <scope>NUCLEOTIDE SEQUENCE [LARGE SCALE GENOMIC DNA]</scope>
    <source>
        <strain evidence="2">DSM 21580</strain>
    </source>
</reference>
<dbReference type="PROSITE" id="PS51257">
    <property type="entry name" value="PROKAR_LIPOPROTEIN"/>
    <property type="match status" value="1"/>
</dbReference>
<protein>
    <submittedName>
        <fullName evidence="1">Uncharacterized protein</fullName>
    </submittedName>
</protein>
<accession>A0A1H5UJR6</accession>
<dbReference type="RefSeq" id="WP_103912804.1">
    <property type="nucleotide sequence ID" value="NZ_FNUS01000001.1"/>
</dbReference>
<gene>
    <name evidence="1" type="ORF">SAMN05421847_0820</name>
</gene>
<dbReference type="EMBL" id="FNUS01000001">
    <property type="protein sequence ID" value="SEF75280.1"/>
    <property type="molecule type" value="Genomic_DNA"/>
</dbReference>
<sequence length="168" mass="18725">MKNVFFILMIIGFAAFSCRGNEEDVQNIDQVVNLYIKDATGKDLLNSKLTGSFFSVALVDLNAERDNVPISSFSLLKDADTVNYIDYAAGAVRILTDSVSATNKTYESDFYINLTKKIDSVNSTLDTDTVKIEYSWSPTLFQISKLYYNGKLKFTKVAGEPNVVTIIK</sequence>
<dbReference type="Proteomes" id="UP000236738">
    <property type="component" value="Unassembled WGS sequence"/>
</dbReference>
<organism evidence="1 2">
    <name type="scientific">Halpernia humi</name>
    <dbReference type="NCBI Taxonomy" id="493375"/>
    <lineage>
        <taxon>Bacteria</taxon>
        <taxon>Pseudomonadati</taxon>
        <taxon>Bacteroidota</taxon>
        <taxon>Flavobacteriia</taxon>
        <taxon>Flavobacteriales</taxon>
        <taxon>Weeksellaceae</taxon>
        <taxon>Chryseobacterium group</taxon>
        <taxon>Halpernia</taxon>
    </lineage>
</organism>
<evidence type="ECO:0000313" key="1">
    <source>
        <dbReference type="EMBL" id="SEF75280.1"/>
    </source>
</evidence>
<dbReference type="OrthoDB" id="1271311at2"/>